<name>A0A8H7K4J1_BIOOC</name>
<gene>
    <name evidence="1" type="ORF">IM811_006893</name>
</gene>
<reference evidence="1" key="1">
    <citation type="submission" date="2020-10" db="EMBL/GenBank/DDBJ databases">
        <title>High-Quality Genome Resource of Clonostachys rosea strain S41 by Oxford Nanopore Long-Read Sequencing.</title>
        <authorList>
            <person name="Wang H."/>
        </authorList>
    </citation>
    <scope>NUCLEOTIDE SEQUENCE</scope>
    <source>
        <strain evidence="1">S41</strain>
    </source>
</reference>
<dbReference type="Proteomes" id="UP000616885">
    <property type="component" value="Unassembled WGS sequence"/>
</dbReference>
<evidence type="ECO:0000313" key="1">
    <source>
        <dbReference type="EMBL" id="KAF9743237.1"/>
    </source>
</evidence>
<organism evidence="1 2">
    <name type="scientific">Bionectria ochroleuca</name>
    <name type="common">Gliocladium roseum</name>
    <dbReference type="NCBI Taxonomy" id="29856"/>
    <lineage>
        <taxon>Eukaryota</taxon>
        <taxon>Fungi</taxon>
        <taxon>Dikarya</taxon>
        <taxon>Ascomycota</taxon>
        <taxon>Pezizomycotina</taxon>
        <taxon>Sordariomycetes</taxon>
        <taxon>Hypocreomycetidae</taxon>
        <taxon>Hypocreales</taxon>
        <taxon>Bionectriaceae</taxon>
        <taxon>Clonostachys</taxon>
    </lineage>
</organism>
<accession>A0A8H7K4J1</accession>
<sequence>MISKPKVSTSNPKLAGFAKPINIDEVNKLDVNKLNSLSAEQLVALYNFGQDILGRMPEDELDAQVISALRSQGLDWFQFLVAKAESFQQNAVNEKNK</sequence>
<protein>
    <submittedName>
        <fullName evidence="1">Uncharacterized protein</fullName>
    </submittedName>
</protein>
<evidence type="ECO:0000313" key="2">
    <source>
        <dbReference type="Proteomes" id="UP000616885"/>
    </source>
</evidence>
<dbReference type="EMBL" id="JADCTT010000018">
    <property type="protein sequence ID" value="KAF9743237.1"/>
    <property type="molecule type" value="Genomic_DNA"/>
</dbReference>
<dbReference type="AlphaFoldDB" id="A0A8H7K4J1"/>
<proteinExistence type="predicted"/>
<comment type="caution">
    <text evidence="1">The sequence shown here is derived from an EMBL/GenBank/DDBJ whole genome shotgun (WGS) entry which is preliminary data.</text>
</comment>